<feature type="transmembrane region" description="Helical" evidence="1">
    <location>
        <begin position="45"/>
        <end position="66"/>
    </location>
</feature>
<evidence type="ECO:0000259" key="2">
    <source>
        <dbReference type="Pfam" id="PF20152"/>
    </source>
</evidence>
<keyword evidence="4" id="KW-1185">Reference proteome</keyword>
<keyword evidence="1" id="KW-0472">Membrane</keyword>
<organism evidence="3 4">
    <name type="scientific">Pleurotus ostreatus</name>
    <name type="common">Oyster mushroom</name>
    <name type="synonym">White-rot fungus</name>
    <dbReference type="NCBI Taxonomy" id="5322"/>
    <lineage>
        <taxon>Eukaryota</taxon>
        <taxon>Fungi</taxon>
        <taxon>Dikarya</taxon>
        <taxon>Basidiomycota</taxon>
        <taxon>Agaricomycotina</taxon>
        <taxon>Agaricomycetes</taxon>
        <taxon>Agaricomycetidae</taxon>
        <taxon>Agaricales</taxon>
        <taxon>Pleurotineae</taxon>
        <taxon>Pleurotaceae</taxon>
        <taxon>Pleurotus</taxon>
    </lineage>
</organism>
<dbReference type="OrthoDB" id="2535105at2759"/>
<sequence length="329" mass="36557">MSGVSNTLGAVQAATAVSGFLLGCLIVQGYGYFKRYAHDPWGIKCTLAIASVHFRVITFIRLILLFRTLGAAQQLSMVAADYNMSIDNFGERDILARLPTSFGVAFFLDLFNSPLVESFYFWRIYKLTDKLWPCAIGTVLSWLRCAGWTVFAAQGAKEGYSNFSLLDSHTWLLAITVGYGLVANICVASIMVVFLYQNRNTTFMRTKVIIDRLILYTVQTCLITGLGYGTTLVTFLTMKHTFIWLGILACTSRVCTNCLLAELNDRPMRPRLGCEMYRSDATPDTDTPLEEITSSPIVINISTERALYVGSDRHGTSVSPSREGKMNVT</sequence>
<keyword evidence="1" id="KW-0812">Transmembrane</keyword>
<dbReference type="GeneID" id="59375851"/>
<feature type="transmembrane region" description="Helical" evidence="1">
    <location>
        <begin position="131"/>
        <end position="151"/>
    </location>
</feature>
<protein>
    <recommendedName>
        <fullName evidence="2">DUF6534 domain-containing protein</fullName>
    </recommendedName>
</protein>
<gene>
    <name evidence="3" type="ORF">PC9H_006033</name>
</gene>
<keyword evidence="1" id="KW-1133">Transmembrane helix</keyword>
<comment type="caution">
    <text evidence="3">The sequence shown here is derived from an EMBL/GenBank/DDBJ whole genome shotgun (WGS) entry which is preliminary data.</text>
</comment>
<evidence type="ECO:0000256" key="1">
    <source>
        <dbReference type="SAM" id="Phobius"/>
    </source>
</evidence>
<dbReference type="PANTHER" id="PTHR40465:SF1">
    <property type="entry name" value="DUF6534 DOMAIN-CONTAINING PROTEIN"/>
    <property type="match status" value="1"/>
</dbReference>
<feature type="transmembrane region" description="Helical" evidence="1">
    <location>
        <begin position="213"/>
        <end position="236"/>
    </location>
</feature>
<dbReference type="Pfam" id="PF20152">
    <property type="entry name" value="DUF6534"/>
    <property type="match status" value="1"/>
</dbReference>
<proteinExistence type="predicted"/>
<evidence type="ECO:0000313" key="4">
    <source>
        <dbReference type="Proteomes" id="UP000623687"/>
    </source>
</evidence>
<dbReference type="InterPro" id="IPR045339">
    <property type="entry name" value="DUF6534"/>
</dbReference>
<dbReference type="PANTHER" id="PTHR40465">
    <property type="entry name" value="CHROMOSOME 1, WHOLE GENOME SHOTGUN SEQUENCE"/>
    <property type="match status" value="1"/>
</dbReference>
<dbReference type="RefSeq" id="XP_036631606.1">
    <property type="nucleotide sequence ID" value="XM_036775587.1"/>
</dbReference>
<dbReference type="EMBL" id="JACETU010000004">
    <property type="protein sequence ID" value="KAF7430328.1"/>
    <property type="molecule type" value="Genomic_DNA"/>
</dbReference>
<feature type="transmembrane region" description="Helical" evidence="1">
    <location>
        <begin position="242"/>
        <end position="261"/>
    </location>
</feature>
<evidence type="ECO:0000313" key="3">
    <source>
        <dbReference type="EMBL" id="KAF7430328.1"/>
    </source>
</evidence>
<dbReference type="VEuPathDB" id="FungiDB:PC9H_006033"/>
<feature type="transmembrane region" description="Helical" evidence="1">
    <location>
        <begin position="171"/>
        <end position="193"/>
    </location>
</feature>
<reference evidence="3" key="1">
    <citation type="submission" date="2019-07" db="EMBL/GenBank/DDBJ databases">
        <authorList>
            <person name="Palmer J.M."/>
        </authorList>
    </citation>
    <scope>NUCLEOTIDE SEQUENCE</scope>
    <source>
        <strain evidence="3">PC9</strain>
    </source>
</reference>
<feature type="domain" description="DUF6534" evidence="2">
    <location>
        <begin position="181"/>
        <end position="266"/>
    </location>
</feature>
<dbReference type="AlphaFoldDB" id="A0A8H6ZVG0"/>
<feature type="transmembrane region" description="Helical" evidence="1">
    <location>
        <begin position="12"/>
        <end position="33"/>
    </location>
</feature>
<name>A0A8H6ZVG0_PLEOS</name>
<dbReference type="Proteomes" id="UP000623687">
    <property type="component" value="Unassembled WGS sequence"/>
</dbReference>
<accession>A0A8H6ZVG0</accession>